<evidence type="ECO:0000256" key="3">
    <source>
        <dbReference type="ARBA" id="ARBA00023125"/>
    </source>
</evidence>
<gene>
    <name evidence="6" type="ORF">GWG61_07035</name>
</gene>
<dbReference type="SMART" id="SM00850">
    <property type="entry name" value="LytTR"/>
    <property type="match status" value="1"/>
</dbReference>
<dbReference type="AlphaFoldDB" id="A0A6B2FY40"/>
<sequence>MKFKLFIEPSKAEIVEAYVHQRSDFSAQLKEFVLSNGNSNTIVAYDDKDLTMVSFSDIVMITIAENKVLAICNNDKQYHIRKRLYQLTDLLPSNFWKINKSAIANRNYIDHFEETKNSGVNIIMKNGLTDYISRRCFAKIRKELN</sequence>
<evidence type="ECO:0000256" key="1">
    <source>
        <dbReference type="ARBA" id="ARBA00022490"/>
    </source>
</evidence>
<accession>A0A6B2FY40</accession>
<dbReference type="PROSITE" id="PS50930">
    <property type="entry name" value="HTH_LYTTR"/>
    <property type="match status" value="1"/>
</dbReference>
<dbReference type="GO" id="GO:0003677">
    <property type="term" value="F:DNA binding"/>
    <property type="evidence" value="ECO:0007669"/>
    <property type="project" value="UniProtKB-KW"/>
</dbReference>
<keyword evidence="2" id="KW-0805">Transcription regulation</keyword>
<keyword evidence="1" id="KW-0963">Cytoplasm</keyword>
<evidence type="ECO:0000256" key="4">
    <source>
        <dbReference type="ARBA" id="ARBA00023163"/>
    </source>
</evidence>
<dbReference type="GO" id="GO:0000156">
    <property type="term" value="F:phosphorelay response regulator activity"/>
    <property type="evidence" value="ECO:0007669"/>
    <property type="project" value="InterPro"/>
</dbReference>
<evidence type="ECO:0000313" key="6">
    <source>
        <dbReference type="EMBL" id="NDJ74233.1"/>
    </source>
</evidence>
<evidence type="ECO:0000256" key="2">
    <source>
        <dbReference type="ARBA" id="ARBA00023015"/>
    </source>
</evidence>
<dbReference type="PANTHER" id="PTHR37299:SF2">
    <property type="entry name" value="HTH LYTTR-TYPE DOMAIN-CONTAINING PROTEIN"/>
    <property type="match status" value="1"/>
</dbReference>
<keyword evidence="3" id="KW-0238">DNA-binding</keyword>
<dbReference type="Pfam" id="PF04397">
    <property type="entry name" value="LytTR"/>
    <property type="match status" value="1"/>
</dbReference>
<comment type="caution">
    <text evidence="6">The sequence shown here is derived from an EMBL/GenBank/DDBJ whole genome shotgun (WGS) entry which is preliminary data.</text>
</comment>
<dbReference type="PANTHER" id="PTHR37299">
    <property type="entry name" value="TRANSCRIPTIONAL REGULATOR-RELATED"/>
    <property type="match status" value="1"/>
</dbReference>
<protein>
    <submittedName>
        <fullName evidence="6">LytTR family transcriptional regulator</fullName>
    </submittedName>
</protein>
<dbReference type="InterPro" id="IPR046947">
    <property type="entry name" value="LytR-like"/>
</dbReference>
<dbReference type="InterPro" id="IPR007492">
    <property type="entry name" value="LytTR_DNA-bd_dom"/>
</dbReference>
<dbReference type="Gene3D" id="2.40.50.1020">
    <property type="entry name" value="LytTr DNA-binding domain"/>
    <property type="match status" value="1"/>
</dbReference>
<dbReference type="EMBL" id="JAADJO010000015">
    <property type="protein sequence ID" value="NDJ74233.1"/>
    <property type="molecule type" value="Genomic_DNA"/>
</dbReference>
<reference evidence="6" key="1">
    <citation type="submission" date="2020-01" db="EMBL/GenBank/DDBJ databases">
        <title>Vaginal microbiome of pregnant Indian women: Insights into the genome of dominants Lactobacillus species.</title>
        <authorList>
            <person name="Das B."/>
            <person name="Mehta O."/>
            <person name="Ghosh T.S."/>
            <person name="Kothidar A."/>
            <person name="Gowtham M.R."/>
            <person name="Mitra R."/>
            <person name="Kshetrapal P."/>
            <person name="Wadhwa N."/>
            <person name="Thiruvengadam R."/>
            <person name="Nair G.B."/>
            <person name="Bhatnagar S."/>
            <person name="Das B."/>
        </authorList>
    </citation>
    <scope>NUCLEOTIDE SEQUENCE</scope>
    <source>
        <strain evidence="6">Indica</strain>
    </source>
</reference>
<evidence type="ECO:0000259" key="5">
    <source>
        <dbReference type="PROSITE" id="PS50930"/>
    </source>
</evidence>
<proteinExistence type="predicted"/>
<feature type="domain" description="HTH LytTR-type" evidence="5">
    <location>
        <begin position="42"/>
        <end position="145"/>
    </location>
</feature>
<dbReference type="RefSeq" id="WP_144231128.1">
    <property type="nucleotide sequence ID" value="NZ_CAKMAD010000001.1"/>
</dbReference>
<organism evidence="6">
    <name type="scientific">Lactobacillus paragasseri</name>
    <dbReference type="NCBI Taxonomy" id="2107999"/>
    <lineage>
        <taxon>Bacteria</taxon>
        <taxon>Bacillati</taxon>
        <taxon>Bacillota</taxon>
        <taxon>Bacilli</taxon>
        <taxon>Lactobacillales</taxon>
        <taxon>Lactobacillaceae</taxon>
        <taxon>Lactobacillus</taxon>
    </lineage>
</organism>
<keyword evidence="4" id="KW-0804">Transcription</keyword>
<name>A0A6B2FY40_9LACO</name>